<proteinExistence type="predicted"/>
<dbReference type="AlphaFoldDB" id="A0A0A8L3I9"/>
<name>A0A0A8L3I9_9SACH</name>
<dbReference type="EMBL" id="CCBQ010000018">
    <property type="protein sequence ID" value="CDO92798.1"/>
    <property type="molecule type" value="Genomic_DNA"/>
</dbReference>
<gene>
    <name evidence="2" type="ORF">KLDO_g1109</name>
</gene>
<protein>
    <submittedName>
        <fullName evidence="2">WGS project CCBQ000000000 data, contig MAT</fullName>
    </submittedName>
</protein>
<evidence type="ECO:0000256" key="1">
    <source>
        <dbReference type="SAM" id="MobiDB-lite"/>
    </source>
</evidence>
<sequence>MSNSTLRRTTFFKLATIEDEGSVIKLLQPNNNSVGFPNLKRSGKPFSNDAIKETSQRYTRPRNQFVLMRTLLNRRVNLIILQHFNKTKLEKKMFTLTSKITSKLWNESSSDLRNYFSLLAALEENWHKNKHYCSWDRNSAQTLSMEPIELSQVRARLMLSLTLSVGSPVSSYTPKELSIIPKSKSNKRKYTALTPEVFSPATKFNYKIKKKPGTKSNSNLSKLRFKSKQPLTPPDENTNNSVFKKRYTSDNGIIEDLFLM</sequence>
<keyword evidence="3" id="KW-1185">Reference proteome</keyword>
<evidence type="ECO:0000313" key="2">
    <source>
        <dbReference type="EMBL" id="CDO92798.1"/>
    </source>
</evidence>
<reference evidence="2 3" key="1">
    <citation type="submission" date="2014-03" db="EMBL/GenBank/DDBJ databases">
        <title>The genome of Kluyveromyces dobzhanskii.</title>
        <authorList>
            <person name="Nystedt B."/>
            <person name="Astrom S."/>
        </authorList>
    </citation>
    <scope>NUCLEOTIDE SEQUENCE [LARGE SCALE GENOMIC DNA]</scope>
    <source>
        <strain evidence="2 3">CBS 2104</strain>
    </source>
</reference>
<dbReference type="Proteomes" id="UP000031516">
    <property type="component" value="Unassembled WGS sequence"/>
</dbReference>
<organism evidence="2 3">
    <name type="scientific">Kluyveromyces dobzhanskii CBS 2104</name>
    <dbReference type="NCBI Taxonomy" id="1427455"/>
    <lineage>
        <taxon>Eukaryota</taxon>
        <taxon>Fungi</taxon>
        <taxon>Dikarya</taxon>
        <taxon>Ascomycota</taxon>
        <taxon>Saccharomycotina</taxon>
        <taxon>Saccharomycetes</taxon>
        <taxon>Saccharomycetales</taxon>
        <taxon>Saccharomycetaceae</taxon>
        <taxon>Kluyveromyces</taxon>
    </lineage>
</organism>
<evidence type="ECO:0000313" key="3">
    <source>
        <dbReference type="Proteomes" id="UP000031516"/>
    </source>
</evidence>
<feature type="region of interest" description="Disordered" evidence="1">
    <location>
        <begin position="209"/>
        <end position="243"/>
    </location>
</feature>
<dbReference type="OrthoDB" id="4067974at2759"/>
<comment type="caution">
    <text evidence="2">The sequence shown here is derived from an EMBL/GenBank/DDBJ whole genome shotgun (WGS) entry which is preliminary data.</text>
</comment>
<accession>A0A0A8L3I9</accession>